<evidence type="ECO:0000313" key="2">
    <source>
        <dbReference type="EMBL" id="VEL08697.1"/>
    </source>
</evidence>
<feature type="region of interest" description="Disordered" evidence="1">
    <location>
        <begin position="678"/>
        <end position="725"/>
    </location>
</feature>
<feature type="compositionally biased region" description="Polar residues" evidence="1">
    <location>
        <begin position="310"/>
        <end position="326"/>
    </location>
</feature>
<feature type="region of interest" description="Disordered" evidence="1">
    <location>
        <begin position="816"/>
        <end position="873"/>
    </location>
</feature>
<feature type="region of interest" description="Disordered" evidence="1">
    <location>
        <begin position="429"/>
        <end position="474"/>
    </location>
</feature>
<evidence type="ECO:0000256" key="1">
    <source>
        <dbReference type="SAM" id="MobiDB-lite"/>
    </source>
</evidence>
<dbReference type="Proteomes" id="UP000784294">
    <property type="component" value="Unassembled WGS sequence"/>
</dbReference>
<feature type="region of interest" description="Disordered" evidence="1">
    <location>
        <begin position="620"/>
        <end position="663"/>
    </location>
</feature>
<accession>A0A3S5A715</accession>
<feature type="compositionally biased region" description="Polar residues" evidence="1">
    <location>
        <begin position="834"/>
        <end position="873"/>
    </location>
</feature>
<keyword evidence="3" id="KW-1185">Reference proteome</keyword>
<proteinExistence type="predicted"/>
<feature type="non-terminal residue" evidence="2">
    <location>
        <position position="1"/>
    </location>
</feature>
<name>A0A3S5A715_9PLAT</name>
<feature type="compositionally biased region" description="Polar residues" evidence="1">
    <location>
        <begin position="268"/>
        <end position="284"/>
    </location>
</feature>
<feature type="compositionally biased region" description="Low complexity" evidence="1">
    <location>
        <begin position="379"/>
        <end position="390"/>
    </location>
</feature>
<comment type="caution">
    <text evidence="2">The sequence shown here is derived from an EMBL/GenBank/DDBJ whole genome shotgun (WGS) entry which is preliminary data.</text>
</comment>
<organism evidence="2 3">
    <name type="scientific">Protopolystoma xenopodis</name>
    <dbReference type="NCBI Taxonomy" id="117903"/>
    <lineage>
        <taxon>Eukaryota</taxon>
        <taxon>Metazoa</taxon>
        <taxon>Spiralia</taxon>
        <taxon>Lophotrochozoa</taxon>
        <taxon>Platyhelminthes</taxon>
        <taxon>Monogenea</taxon>
        <taxon>Polyopisthocotylea</taxon>
        <taxon>Polystomatidea</taxon>
        <taxon>Polystomatidae</taxon>
        <taxon>Protopolystoma</taxon>
    </lineage>
</organism>
<sequence>PGSIHSCVSTASALSHSALVGQLTYDGQIQASTSPSLYPVGLFAGQPGAQPTTQIITGGSTSGVPLLANPVSVTGPHGYYALASPSHGIMTSANISDAPQLAISPLAVNSNGTFNTNNSAAIAGNQIVVTCSNSLGPWSQQTAASSGVSIQAQHLSQNPFQGKFPNPALLSNVGGSTPAGYPPSHQYHAFALTQPAASGSYAGAPPQHLLQPSAPAHILSFVGHPVSPPGHQPHLLQPMPPALPLHTQHHQTHLPHPGHLQHQLPHISHQSPPMGSGQSSHSNVATNPFSAVVAAMTAMTVATQQQQQQLSSPSPIYHQQSQNHPTLASHPGHPSPGTPLGQHPHHTLLSATFQQQNPHAAAVAAAAFYHAAVVQQQKQQQQHYQSHPHQPLLPSGQGTLLPGQPGVSQASNLPPFFAACVPPPQPSLASVLHQSTNQSTLPSSFHQGRGCVNSGHSHSQRTQHHHHHHQQQQQLDLFNASCQVGSSTSNLHNIASQPPTTSSGQGSVCAVWPENSTASVEVISPVTCMQASSFAQLPVQSPNMLTQNQQNTPISAPGESCGVIANVGSTGSTGSTPSISVGSASTGYSSGGSTSSASRMAVSVPASPSASNTIAPVHISAIGSDNPSRHSGSIGISGAGSTNKHIKDRKVSQPLERPPLHSSNFLSLEADCLTDIAEPTSTSNAPSGSSTCSTTPPPSKSGDDKCTRRSAHRPTPVFSSLSNNKSTLYVSGKNSERDHLDDAVFFHDASSGCKSTNDLTARDNDENETAASVLQASEGLLISSVATNINHEEVNRALEGISDDVSSTSVKHAESAKRTLGTLSGDKSFAHSPSCRQNEQNLSINSGTQKQNVAQTGIKSSDTISSSVDPVIPQSSTISASRVEVCAEDAPRF</sequence>
<protein>
    <submittedName>
        <fullName evidence="2">Uncharacterized protein</fullName>
    </submittedName>
</protein>
<evidence type="ECO:0000313" key="3">
    <source>
        <dbReference type="Proteomes" id="UP000784294"/>
    </source>
</evidence>
<gene>
    <name evidence="2" type="ORF">PXEA_LOCUS2137</name>
</gene>
<feature type="region of interest" description="Disordered" evidence="1">
    <location>
        <begin position="223"/>
        <end position="284"/>
    </location>
</feature>
<dbReference type="AlphaFoldDB" id="A0A3S5A715"/>
<reference evidence="2" key="1">
    <citation type="submission" date="2018-11" db="EMBL/GenBank/DDBJ databases">
        <authorList>
            <consortium name="Pathogen Informatics"/>
        </authorList>
    </citation>
    <scope>NUCLEOTIDE SEQUENCE</scope>
</reference>
<feature type="region of interest" description="Disordered" evidence="1">
    <location>
        <begin position="304"/>
        <end position="345"/>
    </location>
</feature>
<feature type="compositionally biased region" description="Polar residues" evidence="1">
    <location>
        <begin position="432"/>
        <end position="446"/>
    </location>
</feature>
<feature type="region of interest" description="Disordered" evidence="1">
    <location>
        <begin position="379"/>
        <end position="408"/>
    </location>
</feature>
<feature type="compositionally biased region" description="Basic residues" evidence="1">
    <location>
        <begin position="458"/>
        <end position="470"/>
    </location>
</feature>
<feature type="region of interest" description="Disordered" evidence="1">
    <location>
        <begin position="572"/>
        <end position="598"/>
    </location>
</feature>
<feature type="compositionally biased region" description="Low complexity" evidence="1">
    <location>
        <begin position="631"/>
        <end position="641"/>
    </location>
</feature>
<dbReference type="EMBL" id="CAAALY010004531">
    <property type="protein sequence ID" value="VEL08697.1"/>
    <property type="molecule type" value="Genomic_DNA"/>
</dbReference>
<feature type="compositionally biased region" description="Low complexity" evidence="1">
    <location>
        <begin position="254"/>
        <end position="266"/>
    </location>
</feature>